<reference evidence="9 10" key="1">
    <citation type="submission" date="2020-07" db="EMBL/GenBank/DDBJ databases">
        <title>Facklamia lactis sp. nov., isolated from raw milk.</title>
        <authorList>
            <person name="Doll E.V."/>
            <person name="Huptas C."/>
            <person name="Staib L."/>
            <person name="Wenning M."/>
            <person name="Scherer S."/>
        </authorList>
    </citation>
    <scope>NUCLEOTIDE SEQUENCE [LARGE SCALE GENOMIC DNA]</scope>
    <source>
        <strain evidence="9 10">DSM 111018</strain>
    </source>
</reference>
<organism evidence="9 10">
    <name type="scientific">Facklamia lactis</name>
    <dbReference type="NCBI Taxonomy" id="2749967"/>
    <lineage>
        <taxon>Bacteria</taxon>
        <taxon>Bacillati</taxon>
        <taxon>Bacillota</taxon>
        <taxon>Bacilli</taxon>
        <taxon>Lactobacillales</taxon>
        <taxon>Aerococcaceae</taxon>
        <taxon>Facklamia</taxon>
    </lineage>
</organism>
<feature type="transmembrane region" description="Helical" evidence="7">
    <location>
        <begin position="211"/>
        <end position="234"/>
    </location>
</feature>
<dbReference type="PANTHER" id="PTHR30151">
    <property type="entry name" value="ALKANE SULFONATE ABC TRANSPORTER-RELATED, MEMBRANE SUBUNIT"/>
    <property type="match status" value="1"/>
</dbReference>
<evidence type="ECO:0000256" key="3">
    <source>
        <dbReference type="ARBA" id="ARBA00022475"/>
    </source>
</evidence>
<protein>
    <submittedName>
        <fullName evidence="9">ABC transporter permease</fullName>
    </submittedName>
</protein>
<keyword evidence="10" id="KW-1185">Reference proteome</keyword>
<dbReference type="Proteomes" id="UP000721415">
    <property type="component" value="Unassembled WGS sequence"/>
</dbReference>
<evidence type="ECO:0000256" key="5">
    <source>
        <dbReference type="ARBA" id="ARBA00022989"/>
    </source>
</evidence>
<sequence>MFFLIWLVFPVLFDIPEYLIPNLMNVLQTFLDFLFGVDQQKYSGEFWIHAGYSIQRVVIGFIIASSSGVILGVLSGYFTPFFQIVDPFIQMLRSIPGIGWLPLAIVWFGVGTQTTLFLISLVAFFPVYINTVSAVRLVPQNLINVGKVMRVSNCELLWTIILPSALPGIFTGIRICMGLCWSFLVLGEMTGVNWGLGAILMNARMLGSLDMVVICMICIAVLGKLFDFFLTLIYKAVRKHAY</sequence>
<dbReference type="InterPro" id="IPR000515">
    <property type="entry name" value="MetI-like"/>
</dbReference>
<accession>A0ABS0LPY2</accession>
<feature type="domain" description="ABC transmembrane type-1" evidence="8">
    <location>
        <begin position="50"/>
        <end position="234"/>
    </location>
</feature>
<evidence type="ECO:0000256" key="4">
    <source>
        <dbReference type="ARBA" id="ARBA00022692"/>
    </source>
</evidence>
<keyword evidence="3" id="KW-1003">Cell membrane</keyword>
<keyword evidence="6 7" id="KW-0472">Membrane</keyword>
<evidence type="ECO:0000313" key="9">
    <source>
        <dbReference type="EMBL" id="MBG9985560.1"/>
    </source>
</evidence>
<evidence type="ECO:0000259" key="8">
    <source>
        <dbReference type="PROSITE" id="PS50928"/>
    </source>
</evidence>
<comment type="similarity">
    <text evidence="7">Belongs to the binding-protein-dependent transport system permease family.</text>
</comment>
<comment type="subcellular location">
    <subcellularLocation>
        <location evidence="1 7">Cell membrane</location>
        <topology evidence="1 7">Multi-pass membrane protein</topology>
    </subcellularLocation>
</comment>
<name>A0ABS0LPY2_9LACT</name>
<comment type="caution">
    <text evidence="9">The sequence shown here is derived from an EMBL/GenBank/DDBJ whole genome shotgun (WGS) entry which is preliminary data.</text>
</comment>
<evidence type="ECO:0000313" key="10">
    <source>
        <dbReference type="Proteomes" id="UP000721415"/>
    </source>
</evidence>
<dbReference type="Gene3D" id="1.10.3720.10">
    <property type="entry name" value="MetI-like"/>
    <property type="match status" value="1"/>
</dbReference>
<dbReference type="PANTHER" id="PTHR30151:SF38">
    <property type="entry name" value="ALIPHATIC SULFONATES TRANSPORT PERMEASE PROTEIN SSUC-RELATED"/>
    <property type="match status" value="1"/>
</dbReference>
<dbReference type="SUPFAM" id="SSF161098">
    <property type="entry name" value="MetI-like"/>
    <property type="match status" value="1"/>
</dbReference>
<feature type="transmembrane region" description="Helical" evidence="7">
    <location>
        <begin position="116"/>
        <end position="135"/>
    </location>
</feature>
<feature type="transmembrane region" description="Helical" evidence="7">
    <location>
        <begin position="91"/>
        <end position="110"/>
    </location>
</feature>
<feature type="transmembrane region" description="Helical" evidence="7">
    <location>
        <begin position="156"/>
        <end position="184"/>
    </location>
</feature>
<evidence type="ECO:0000256" key="1">
    <source>
        <dbReference type="ARBA" id="ARBA00004651"/>
    </source>
</evidence>
<dbReference type="CDD" id="cd06261">
    <property type="entry name" value="TM_PBP2"/>
    <property type="match status" value="1"/>
</dbReference>
<dbReference type="Pfam" id="PF00528">
    <property type="entry name" value="BPD_transp_1"/>
    <property type="match status" value="1"/>
</dbReference>
<keyword evidence="2 7" id="KW-0813">Transport</keyword>
<keyword evidence="5 7" id="KW-1133">Transmembrane helix</keyword>
<dbReference type="InterPro" id="IPR035906">
    <property type="entry name" value="MetI-like_sf"/>
</dbReference>
<keyword evidence="4 7" id="KW-0812">Transmembrane</keyword>
<gene>
    <name evidence="9" type="ORF">HZY91_01465</name>
</gene>
<dbReference type="PROSITE" id="PS50928">
    <property type="entry name" value="ABC_TM1"/>
    <property type="match status" value="1"/>
</dbReference>
<dbReference type="RefSeq" id="WP_197116724.1">
    <property type="nucleotide sequence ID" value="NZ_JACBXR010000001.1"/>
</dbReference>
<proteinExistence type="inferred from homology"/>
<evidence type="ECO:0000256" key="6">
    <source>
        <dbReference type="ARBA" id="ARBA00023136"/>
    </source>
</evidence>
<evidence type="ECO:0000256" key="2">
    <source>
        <dbReference type="ARBA" id="ARBA00022448"/>
    </source>
</evidence>
<feature type="transmembrane region" description="Helical" evidence="7">
    <location>
        <begin position="57"/>
        <end position="79"/>
    </location>
</feature>
<dbReference type="EMBL" id="JACBXQ010000001">
    <property type="protein sequence ID" value="MBG9985560.1"/>
    <property type="molecule type" value="Genomic_DNA"/>
</dbReference>
<evidence type="ECO:0000256" key="7">
    <source>
        <dbReference type="RuleBase" id="RU363032"/>
    </source>
</evidence>